<proteinExistence type="predicted"/>
<keyword evidence="3" id="KW-1185">Reference proteome</keyword>
<accession>A0ABV7EWR5</accession>
<evidence type="ECO:0000313" key="3">
    <source>
        <dbReference type="Proteomes" id="UP001595530"/>
    </source>
</evidence>
<gene>
    <name evidence="2" type="ORF">ACFOFO_04380</name>
</gene>
<dbReference type="EMBL" id="JBHRTP010000008">
    <property type="protein sequence ID" value="MFC3107208.1"/>
    <property type="molecule type" value="Genomic_DNA"/>
</dbReference>
<dbReference type="Proteomes" id="UP001595530">
    <property type="component" value="Unassembled WGS sequence"/>
</dbReference>
<comment type="caution">
    <text evidence="2">The sequence shown here is derived from an EMBL/GenBank/DDBJ whole genome shotgun (WGS) entry which is preliminary data.</text>
</comment>
<evidence type="ECO:0000256" key="1">
    <source>
        <dbReference type="SAM" id="MobiDB-lite"/>
    </source>
</evidence>
<organism evidence="2 3">
    <name type="scientific">Undibacterium arcticum</name>
    <dbReference type="NCBI Taxonomy" id="1762892"/>
    <lineage>
        <taxon>Bacteria</taxon>
        <taxon>Pseudomonadati</taxon>
        <taxon>Pseudomonadota</taxon>
        <taxon>Betaproteobacteria</taxon>
        <taxon>Burkholderiales</taxon>
        <taxon>Oxalobacteraceae</taxon>
        <taxon>Undibacterium</taxon>
    </lineage>
</organism>
<reference evidence="3" key="1">
    <citation type="journal article" date="2019" name="Int. J. Syst. Evol. Microbiol.">
        <title>The Global Catalogue of Microorganisms (GCM) 10K type strain sequencing project: providing services to taxonomists for standard genome sequencing and annotation.</title>
        <authorList>
            <consortium name="The Broad Institute Genomics Platform"/>
            <consortium name="The Broad Institute Genome Sequencing Center for Infectious Disease"/>
            <person name="Wu L."/>
            <person name="Ma J."/>
        </authorList>
    </citation>
    <scope>NUCLEOTIDE SEQUENCE [LARGE SCALE GENOMIC DNA]</scope>
    <source>
        <strain evidence="3">KCTC 42986</strain>
    </source>
</reference>
<dbReference type="RefSeq" id="WP_390330930.1">
    <property type="nucleotide sequence ID" value="NZ_JBHRTP010000008.1"/>
</dbReference>
<dbReference type="Pfam" id="PF07793">
    <property type="entry name" value="DUF1631"/>
    <property type="match status" value="2"/>
</dbReference>
<sequence>MDRNELLAMTRAEFLRGFLAVVDIMLPRSALQLFAKADASFSSAAQRQFLDARGIVLNRGAELTREMAQALEHLLNRSFQTAFSTFRPSFSAAYRGNSLALLDSAAFEDELRIDGITKRFRNEAEEPLRDLNIRIALLFEQDNIKERENPFRPYLLSRCIATAVESLHLTPGMTAILIAQLGSELESGVAELYERLNEHLARHGIAANLQLKIKKSPEQPVSPTAGGAGPAQLAALGGGAHGTGDRALGHADGASMAADPPARMVDQLLHLVRGVKPANSAPEAGQPRDQIEVRPVASNAGKGGWLAGAQLVGATLRKFFDEGAASMPVGMPDHPGRPYTPYAPYVPYASAAAHDPAAAFARVGTSAGSSAGPAACGPASPIQNFLRAGTPPDAVLLNDDGEPRNLIAEQRATLNDMARNVNEQMTIDVVAMLFEFILRDQQVPAEVRAQLGRLQFLVLKIALQQPTLLTQKGHPARMMINRIGSISIGLKQVDPSGVRVTAEICRIVDALLADESESPQLFSKLLDEFDAFIAQELSASDHQVERAVQAMETTESRTLRFARTSARMAESLAGLTIDPYLHDFLTSTWVHAIERAGRTDDARAQRYQLLIPDLLWSIVPKNTEQDRAQLLALLPITLSDLREGMTLAGLELPQRQDFIDWLVDVHTHALRATTASAPSLSAIHEHFSRFIDDPERDVPAAVTPTKMAADREFLDEAIRELELDLLLVDQMFDAGHEQHDSAEQGAGSAGSPGIAGLDTDIDAADLDAEESVLAGLRSGVAIEFNLDGHWSRGRLNWISRNASNLVLSVDEHGAPSIISVRTFRRLLKNDRARFIEAAPLFERAVQSLLQTADQMDGEHA</sequence>
<evidence type="ECO:0000313" key="2">
    <source>
        <dbReference type="EMBL" id="MFC3107208.1"/>
    </source>
</evidence>
<dbReference type="InterPro" id="IPR012434">
    <property type="entry name" value="DUF1631"/>
</dbReference>
<name>A0ABV7EWR5_9BURK</name>
<protein>
    <submittedName>
        <fullName evidence="2">DUF1631 family protein</fullName>
    </submittedName>
</protein>
<feature type="region of interest" description="Disordered" evidence="1">
    <location>
        <begin position="217"/>
        <end position="252"/>
    </location>
</feature>